<evidence type="ECO:0000313" key="2">
    <source>
        <dbReference type="EMBL" id="KAL1275459.1"/>
    </source>
</evidence>
<keyword evidence="1" id="KW-0812">Transmembrane</keyword>
<reference evidence="2 3" key="1">
    <citation type="submission" date="2023-09" db="EMBL/GenBank/DDBJ databases">
        <authorList>
            <person name="Wang M."/>
        </authorList>
    </citation>
    <scope>NUCLEOTIDE SEQUENCE [LARGE SCALE GENOMIC DNA]</scope>
    <source>
        <strain evidence="2">GT-2023</strain>
        <tissue evidence="2">Liver</tissue>
    </source>
</reference>
<proteinExistence type="predicted"/>
<gene>
    <name evidence="2" type="ORF">QQF64_035082</name>
</gene>
<keyword evidence="1" id="KW-1133">Transmembrane helix</keyword>
<keyword evidence="3" id="KW-1185">Reference proteome</keyword>
<accession>A0ABR3NES0</accession>
<comment type="caution">
    <text evidence="2">The sequence shown here is derived from an EMBL/GenBank/DDBJ whole genome shotgun (WGS) entry which is preliminary data.</text>
</comment>
<evidence type="ECO:0000313" key="3">
    <source>
        <dbReference type="Proteomes" id="UP001558613"/>
    </source>
</evidence>
<organism evidence="2 3">
    <name type="scientific">Cirrhinus molitorella</name>
    <name type="common">mud carp</name>
    <dbReference type="NCBI Taxonomy" id="172907"/>
    <lineage>
        <taxon>Eukaryota</taxon>
        <taxon>Metazoa</taxon>
        <taxon>Chordata</taxon>
        <taxon>Craniata</taxon>
        <taxon>Vertebrata</taxon>
        <taxon>Euteleostomi</taxon>
        <taxon>Actinopterygii</taxon>
        <taxon>Neopterygii</taxon>
        <taxon>Teleostei</taxon>
        <taxon>Ostariophysi</taxon>
        <taxon>Cypriniformes</taxon>
        <taxon>Cyprinidae</taxon>
        <taxon>Labeoninae</taxon>
        <taxon>Labeonini</taxon>
        <taxon>Cirrhinus</taxon>
    </lineage>
</organism>
<evidence type="ECO:0000256" key="1">
    <source>
        <dbReference type="SAM" id="Phobius"/>
    </source>
</evidence>
<feature type="transmembrane region" description="Helical" evidence="1">
    <location>
        <begin position="39"/>
        <end position="57"/>
    </location>
</feature>
<sequence length="83" mass="9186">MAASLRFFRRRRIAASSSCSSAYLSQQAAESLTHAFVSAHVHSFICVFLSFTLLFFFNSCPNPSTPQPLHHPLTPTLRGQLAC</sequence>
<dbReference type="EMBL" id="JAYMGO010000004">
    <property type="protein sequence ID" value="KAL1275459.1"/>
    <property type="molecule type" value="Genomic_DNA"/>
</dbReference>
<keyword evidence="1" id="KW-0472">Membrane</keyword>
<protein>
    <submittedName>
        <fullName evidence="2">Uncharacterized protein</fullName>
    </submittedName>
</protein>
<name>A0ABR3NES0_9TELE</name>
<dbReference type="Proteomes" id="UP001558613">
    <property type="component" value="Unassembled WGS sequence"/>
</dbReference>